<accession>A0A016S340</accession>
<evidence type="ECO:0000313" key="2">
    <source>
        <dbReference type="EMBL" id="EYB84664.1"/>
    </source>
</evidence>
<evidence type="ECO:0000256" key="1">
    <source>
        <dbReference type="SAM" id="MobiDB-lite"/>
    </source>
</evidence>
<dbReference type="EMBL" id="JARK01001648">
    <property type="protein sequence ID" value="EYB84664.1"/>
    <property type="molecule type" value="Genomic_DNA"/>
</dbReference>
<comment type="caution">
    <text evidence="2">The sequence shown here is derived from an EMBL/GenBank/DDBJ whole genome shotgun (WGS) entry which is preliminary data.</text>
</comment>
<dbReference type="OrthoDB" id="422106at2759"/>
<proteinExistence type="predicted"/>
<keyword evidence="3" id="KW-1185">Reference proteome</keyword>
<organism evidence="2 3">
    <name type="scientific">Ancylostoma ceylanicum</name>
    <dbReference type="NCBI Taxonomy" id="53326"/>
    <lineage>
        <taxon>Eukaryota</taxon>
        <taxon>Metazoa</taxon>
        <taxon>Ecdysozoa</taxon>
        <taxon>Nematoda</taxon>
        <taxon>Chromadorea</taxon>
        <taxon>Rhabditida</taxon>
        <taxon>Rhabditina</taxon>
        <taxon>Rhabditomorpha</taxon>
        <taxon>Strongyloidea</taxon>
        <taxon>Ancylostomatidae</taxon>
        <taxon>Ancylostomatinae</taxon>
        <taxon>Ancylostoma</taxon>
    </lineage>
</organism>
<feature type="region of interest" description="Disordered" evidence="1">
    <location>
        <begin position="1"/>
        <end position="27"/>
    </location>
</feature>
<evidence type="ECO:0000313" key="3">
    <source>
        <dbReference type="Proteomes" id="UP000024635"/>
    </source>
</evidence>
<name>A0A016S340_9BILA</name>
<gene>
    <name evidence="2" type="primary">Acey_s0312.g2173</name>
    <name evidence="2" type="ORF">Y032_0312g2173</name>
</gene>
<sequence length="175" mass="19772">MSTVSPPEPFVSTSVPGQPTEPDDGRIEPSEKMFGIARRPVAQLSQEDIDCLYRELRVTKESHNVRVVFVKGTDDMTRFAVEKIFAEYHPCRVEIVDKSSCLVSFASRADCVREFEIEKALMHFFPSGSTVLASIVGSFKFSIYSNYSIFESKNIRLRINGKIECSTIRDQFSAI</sequence>
<dbReference type="AlphaFoldDB" id="A0A016S340"/>
<feature type="compositionally biased region" description="Polar residues" evidence="1">
    <location>
        <begin position="1"/>
        <end position="17"/>
    </location>
</feature>
<dbReference type="Proteomes" id="UP000024635">
    <property type="component" value="Unassembled WGS sequence"/>
</dbReference>
<protein>
    <submittedName>
        <fullName evidence="2">Uncharacterized protein</fullName>
    </submittedName>
</protein>
<reference evidence="3" key="1">
    <citation type="journal article" date="2015" name="Nat. Genet.">
        <title>The genome and transcriptome of the zoonotic hookworm Ancylostoma ceylanicum identify infection-specific gene families.</title>
        <authorList>
            <person name="Schwarz E.M."/>
            <person name="Hu Y."/>
            <person name="Antoshechkin I."/>
            <person name="Miller M.M."/>
            <person name="Sternberg P.W."/>
            <person name="Aroian R.V."/>
        </authorList>
    </citation>
    <scope>NUCLEOTIDE SEQUENCE</scope>
    <source>
        <strain evidence="3">HY135</strain>
    </source>
</reference>